<dbReference type="Proteomes" id="UP000054870">
    <property type="component" value="Unassembled WGS sequence"/>
</dbReference>
<sequence>MLTEYPLQRVPWVNAPPAQFTWITTRKGTELSGNHSDKRWQAAPEPCHRRREGDPQGDSAAAISPPR</sequence>
<name>A0A158D4B2_9BURK</name>
<evidence type="ECO:0000313" key="2">
    <source>
        <dbReference type="EMBL" id="SAK89482.1"/>
    </source>
</evidence>
<dbReference type="EMBL" id="FCOF02000049">
    <property type="protein sequence ID" value="SAK89482.1"/>
    <property type="molecule type" value="Genomic_DNA"/>
</dbReference>
<protein>
    <submittedName>
        <fullName evidence="2">Uncharacterized protein</fullName>
    </submittedName>
</protein>
<proteinExistence type="predicted"/>
<evidence type="ECO:0000256" key="1">
    <source>
        <dbReference type="SAM" id="MobiDB-lite"/>
    </source>
</evidence>
<organism evidence="2 3">
    <name type="scientific">Caballeronia catudaia</name>
    <dbReference type="NCBI Taxonomy" id="1777136"/>
    <lineage>
        <taxon>Bacteria</taxon>
        <taxon>Pseudomonadati</taxon>
        <taxon>Pseudomonadota</taxon>
        <taxon>Betaproteobacteria</taxon>
        <taxon>Burkholderiales</taxon>
        <taxon>Burkholderiaceae</taxon>
        <taxon>Caballeronia</taxon>
    </lineage>
</organism>
<dbReference type="AlphaFoldDB" id="A0A158D4B2"/>
<gene>
    <name evidence="2" type="ORF">AWB75_06182</name>
</gene>
<feature type="region of interest" description="Disordered" evidence="1">
    <location>
        <begin position="26"/>
        <end position="67"/>
    </location>
</feature>
<reference evidence="2" key="1">
    <citation type="submission" date="2016-01" db="EMBL/GenBank/DDBJ databases">
        <authorList>
            <person name="Peeters C."/>
        </authorList>
    </citation>
    <scope>NUCLEOTIDE SEQUENCE [LARGE SCALE GENOMIC DNA]</scope>
    <source>
        <strain evidence="2">LMG 29318</strain>
    </source>
</reference>
<accession>A0A158D4B2</accession>
<keyword evidence="3" id="KW-1185">Reference proteome</keyword>
<comment type="caution">
    <text evidence="2">The sequence shown here is derived from an EMBL/GenBank/DDBJ whole genome shotgun (WGS) entry which is preliminary data.</text>
</comment>
<evidence type="ECO:0000313" key="3">
    <source>
        <dbReference type="Proteomes" id="UP000054870"/>
    </source>
</evidence>